<keyword evidence="4" id="KW-0472">Membrane</keyword>
<evidence type="ECO:0000256" key="5">
    <source>
        <dbReference type="ARBA" id="ARBA00022729"/>
    </source>
</evidence>
<reference evidence="12" key="1">
    <citation type="submission" date="2022-02" db="EMBL/GenBank/DDBJ databases">
        <authorList>
            <person name="Henning P.M."/>
            <person name="McCubbin A.G."/>
            <person name="Shore J.S."/>
        </authorList>
    </citation>
    <scope>NUCLEOTIDE SEQUENCE</scope>
    <source>
        <strain evidence="12">F60SS</strain>
        <tissue evidence="12">Leaves</tissue>
    </source>
</reference>
<dbReference type="EMBL" id="JAKUCV010007662">
    <property type="protein sequence ID" value="KAJ4822504.1"/>
    <property type="molecule type" value="Genomic_DNA"/>
</dbReference>
<dbReference type="PRINTS" id="PR00382">
    <property type="entry name" value="LIPIDTRNSFER"/>
</dbReference>
<protein>
    <recommendedName>
        <fullName evidence="11">Bifunctional inhibitor/plant lipid transfer protein/seed storage helical domain-containing protein</fullName>
    </recommendedName>
</protein>
<feature type="region of interest" description="Disordered" evidence="9">
    <location>
        <begin position="355"/>
        <end position="395"/>
    </location>
</feature>
<evidence type="ECO:0000256" key="7">
    <source>
        <dbReference type="ARBA" id="ARBA00023180"/>
    </source>
</evidence>
<evidence type="ECO:0000256" key="9">
    <source>
        <dbReference type="SAM" id="MobiDB-lite"/>
    </source>
</evidence>
<feature type="domain" description="Bifunctional inhibitor/plant lipid transfer protein/seed storage helical" evidence="11">
    <location>
        <begin position="43"/>
        <end position="118"/>
    </location>
</feature>
<evidence type="ECO:0000256" key="8">
    <source>
        <dbReference type="ARBA" id="ARBA00023288"/>
    </source>
</evidence>
<comment type="subcellular location">
    <subcellularLocation>
        <location evidence="1">Cell membrane</location>
        <topology evidence="1">Lipid-anchor</topology>
        <topology evidence="1">GPI-anchor</topology>
    </subcellularLocation>
</comment>
<reference evidence="12" key="2">
    <citation type="journal article" date="2023" name="Plants (Basel)">
        <title>Annotation of the Turnera subulata (Passifloraceae) Draft Genome Reveals the S-Locus Evolved after the Divergence of Turneroideae from Passifloroideae in a Stepwise Manner.</title>
        <authorList>
            <person name="Henning P.M."/>
            <person name="Roalson E.H."/>
            <person name="Mir W."/>
            <person name="McCubbin A.G."/>
            <person name="Shore J.S."/>
        </authorList>
    </citation>
    <scope>NUCLEOTIDE SEQUENCE</scope>
    <source>
        <strain evidence="12">F60SS</strain>
    </source>
</reference>
<evidence type="ECO:0000256" key="1">
    <source>
        <dbReference type="ARBA" id="ARBA00004609"/>
    </source>
</evidence>
<feature type="compositionally biased region" description="Pro residues" evidence="9">
    <location>
        <begin position="480"/>
        <end position="517"/>
    </location>
</feature>
<dbReference type="InterPro" id="IPR043325">
    <property type="entry name" value="LTSS"/>
</dbReference>
<dbReference type="SUPFAM" id="SSF47699">
    <property type="entry name" value="Bifunctional inhibitor/lipid-transfer protein/seed storage 2S albumin"/>
    <property type="match status" value="5"/>
</dbReference>
<gene>
    <name evidence="12" type="ORF">Tsubulata_016883</name>
</gene>
<evidence type="ECO:0000256" key="10">
    <source>
        <dbReference type="SAM" id="SignalP"/>
    </source>
</evidence>
<feature type="compositionally biased region" description="Pro residues" evidence="9">
    <location>
        <begin position="124"/>
        <end position="153"/>
    </location>
</feature>
<feature type="signal peptide" evidence="10">
    <location>
        <begin position="1"/>
        <end position="20"/>
    </location>
</feature>
<keyword evidence="4" id="KW-0336">GPI-anchor</keyword>
<keyword evidence="3" id="KW-1003">Cell membrane</keyword>
<feature type="region of interest" description="Disordered" evidence="9">
    <location>
        <begin position="476"/>
        <end position="517"/>
    </location>
</feature>
<keyword evidence="13" id="KW-1185">Reference proteome</keyword>
<dbReference type="GO" id="GO:0098552">
    <property type="term" value="C:side of membrane"/>
    <property type="evidence" value="ECO:0007669"/>
    <property type="project" value="UniProtKB-KW"/>
</dbReference>
<evidence type="ECO:0000256" key="3">
    <source>
        <dbReference type="ARBA" id="ARBA00022475"/>
    </source>
</evidence>
<dbReference type="GO" id="GO:0008289">
    <property type="term" value="F:lipid binding"/>
    <property type="evidence" value="ECO:0007669"/>
    <property type="project" value="InterPro"/>
</dbReference>
<proteinExistence type="inferred from homology"/>
<feature type="compositionally biased region" description="Pro residues" evidence="9">
    <location>
        <begin position="358"/>
        <end position="391"/>
    </location>
</feature>
<feature type="compositionally biased region" description="Pro residues" evidence="9">
    <location>
        <begin position="600"/>
        <end position="623"/>
    </location>
</feature>
<feature type="compositionally biased region" description="Low complexity" evidence="9">
    <location>
        <begin position="624"/>
        <end position="653"/>
    </location>
</feature>
<dbReference type="Pfam" id="PF14368">
    <property type="entry name" value="LTP_2"/>
    <property type="match status" value="5"/>
</dbReference>
<accession>A0A9Q0F1H8</accession>
<feature type="region of interest" description="Disordered" evidence="9">
    <location>
        <begin position="597"/>
        <end position="653"/>
    </location>
</feature>
<evidence type="ECO:0000313" key="12">
    <source>
        <dbReference type="EMBL" id="KAJ4822504.1"/>
    </source>
</evidence>
<keyword evidence="5 10" id="KW-0732">Signal</keyword>
<feature type="domain" description="Bifunctional inhibitor/plant lipid transfer protein/seed storage helical" evidence="11">
    <location>
        <begin position="399"/>
        <end position="474"/>
    </location>
</feature>
<feature type="region of interest" description="Disordered" evidence="9">
    <location>
        <begin position="120"/>
        <end position="160"/>
    </location>
</feature>
<keyword evidence="7" id="KW-0325">Glycoprotein</keyword>
<evidence type="ECO:0000256" key="6">
    <source>
        <dbReference type="ARBA" id="ARBA00023157"/>
    </source>
</evidence>
<dbReference type="PANTHER" id="PTHR33044">
    <property type="entry name" value="BIFUNCTIONAL INHIBITOR/LIPID-TRANSFER PROTEIN/SEED STORAGE 2S ALBUMIN SUPERFAMILY PROTEIN-RELATED"/>
    <property type="match status" value="1"/>
</dbReference>
<dbReference type="Gene3D" id="1.10.110.10">
    <property type="entry name" value="Plant lipid-transfer and hydrophobic proteins"/>
    <property type="match status" value="5"/>
</dbReference>
<dbReference type="GO" id="GO:0006869">
    <property type="term" value="P:lipid transport"/>
    <property type="evidence" value="ECO:0007669"/>
    <property type="project" value="InterPro"/>
</dbReference>
<dbReference type="InterPro" id="IPR036312">
    <property type="entry name" value="Bifun_inhib/LTP/seed_sf"/>
</dbReference>
<feature type="region of interest" description="Disordered" evidence="9">
    <location>
        <begin position="238"/>
        <end position="277"/>
    </location>
</feature>
<feature type="domain" description="Bifunctional inhibitor/plant lipid transfer protein/seed storage helical" evidence="11">
    <location>
        <begin position="519"/>
        <end position="596"/>
    </location>
</feature>
<comment type="similarity">
    <text evidence="2">Belongs to the plant LTP family.</text>
</comment>
<dbReference type="InterPro" id="IPR016140">
    <property type="entry name" value="Bifunc_inhib/LTP/seed_store"/>
</dbReference>
<keyword evidence="8" id="KW-0449">Lipoprotein</keyword>
<evidence type="ECO:0000256" key="2">
    <source>
        <dbReference type="ARBA" id="ARBA00009748"/>
    </source>
</evidence>
<feature type="compositionally biased region" description="Pro residues" evidence="9">
    <location>
        <begin position="241"/>
        <end position="271"/>
    </location>
</feature>
<dbReference type="Proteomes" id="UP001141552">
    <property type="component" value="Unassembled WGS sequence"/>
</dbReference>
<dbReference type="OrthoDB" id="848589at2759"/>
<evidence type="ECO:0000313" key="13">
    <source>
        <dbReference type="Proteomes" id="UP001141552"/>
    </source>
</evidence>
<dbReference type="CDD" id="cd00010">
    <property type="entry name" value="AAI_LTSS"/>
    <property type="match status" value="5"/>
</dbReference>
<evidence type="ECO:0000256" key="4">
    <source>
        <dbReference type="ARBA" id="ARBA00022622"/>
    </source>
</evidence>
<organism evidence="12 13">
    <name type="scientific">Turnera subulata</name>
    <dbReference type="NCBI Taxonomy" id="218843"/>
    <lineage>
        <taxon>Eukaryota</taxon>
        <taxon>Viridiplantae</taxon>
        <taxon>Streptophyta</taxon>
        <taxon>Embryophyta</taxon>
        <taxon>Tracheophyta</taxon>
        <taxon>Spermatophyta</taxon>
        <taxon>Magnoliopsida</taxon>
        <taxon>eudicotyledons</taxon>
        <taxon>Gunneridae</taxon>
        <taxon>Pentapetalae</taxon>
        <taxon>rosids</taxon>
        <taxon>fabids</taxon>
        <taxon>Malpighiales</taxon>
        <taxon>Passifloraceae</taxon>
        <taxon>Turnera</taxon>
    </lineage>
</organism>
<dbReference type="AlphaFoldDB" id="A0A9Q0F1H8"/>
<dbReference type="SMART" id="SM00499">
    <property type="entry name" value="AAI"/>
    <property type="match status" value="5"/>
</dbReference>
<comment type="caution">
    <text evidence="12">The sequence shown here is derived from an EMBL/GenBank/DDBJ whole genome shotgun (WGS) entry which is preliminary data.</text>
</comment>
<keyword evidence="6" id="KW-1015">Disulfide bond</keyword>
<sequence length="676" mass="69244">MMKSFIFWFMLVSLLTIGHSTHHVIKKTPALPSLVTPSQLSNCSKIIYDMVGCISFLTTKTPAPSKSCCSGYERIIGVSPKCLCAALDASAKMHLPVNLTRAVALPSLCGIPEPDIECDGASNPSPPSSPEIPPPPPRVSSPPPKVLSPPPPKDSSQSPNCSKIIYDMVGCISFLTTKTPAPSKSCCSGYERIISVSPICLCAALDASAKMHLLVNLTRAAALPSMCGIADPNVKCNNDIPPQPAPPKTSSPPPPVLSSPPPKASSPPPPKNSSQPNCSKIIYSMVGCISFLTTKTSMPSKACCSGYKSIISVSPVCLCAALDASVSMHLPVNLTRAAALPSVCGIADPNIQCNNDTPSPPPQHAPPKASSPPPPTIFSPPPKASSPPPPKNSSQPPNCSKIIYNMVGCISFLTTKAPTPSKSCCSGYESIINVSPVCLCAALDASVSMHLPVNLTRAAALPSMCGIAEPDIQCGGVSSPSPPGSPETPPQLPPPKASSPPPTVSPPPPPTASSPPPDCSKIIYDMVDCVSFLTSGSTTTEPGKSCCSGYESIIGVSPVCLCAAFEASANMHISVNLTRAVALPSLCGIDDPKVNCNNAPGPPSSSPETPTPPAPKASAPSPPTDGSESPPTPTDPSEQPSAPAQAPSEGGAGSISVSLLGSISLLFVASFSNILM</sequence>
<dbReference type="InterPro" id="IPR000528">
    <property type="entry name" value="Plant_nsLTP"/>
</dbReference>
<feature type="domain" description="Bifunctional inhibitor/plant lipid transfer protein/seed storage helical" evidence="11">
    <location>
        <begin position="161"/>
        <end position="236"/>
    </location>
</feature>
<dbReference type="GO" id="GO:0005886">
    <property type="term" value="C:plasma membrane"/>
    <property type="evidence" value="ECO:0007669"/>
    <property type="project" value="UniProtKB-SubCell"/>
</dbReference>
<feature type="domain" description="Bifunctional inhibitor/plant lipid transfer protein/seed storage helical" evidence="11">
    <location>
        <begin position="278"/>
        <end position="353"/>
    </location>
</feature>
<evidence type="ECO:0000259" key="11">
    <source>
        <dbReference type="SMART" id="SM00499"/>
    </source>
</evidence>
<feature type="chain" id="PRO_5040316491" description="Bifunctional inhibitor/plant lipid transfer protein/seed storage helical domain-containing protein" evidence="10">
    <location>
        <begin position="21"/>
        <end position="676"/>
    </location>
</feature>
<name>A0A9Q0F1H8_9ROSI</name>